<keyword evidence="1" id="KW-0472">Membrane</keyword>
<dbReference type="EMBL" id="BOMY01000016">
    <property type="protein sequence ID" value="GIF19718.1"/>
    <property type="molecule type" value="Genomic_DNA"/>
</dbReference>
<evidence type="ECO:0000256" key="1">
    <source>
        <dbReference type="SAM" id="Phobius"/>
    </source>
</evidence>
<name>A0A919NJN3_9ACTN</name>
<gene>
    <name evidence="2" type="ORF">Ate02nite_24480</name>
</gene>
<protein>
    <submittedName>
        <fullName evidence="2">Uncharacterized protein</fullName>
    </submittedName>
</protein>
<proteinExistence type="predicted"/>
<dbReference type="Proteomes" id="UP000623608">
    <property type="component" value="Unassembled WGS sequence"/>
</dbReference>
<comment type="caution">
    <text evidence="2">The sequence shown here is derived from an EMBL/GenBank/DDBJ whole genome shotgun (WGS) entry which is preliminary data.</text>
</comment>
<dbReference type="RefSeq" id="WP_203804117.1">
    <property type="nucleotide sequence ID" value="NZ_BOMY01000016.1"/>
</dbReference>
<reference evidence="2" key="1">
    <citation type="submission" date="2021-01" db="EMBL/GenBank/DDBJ databases">
        <title>Whole genome shotgun sequence of Actinoplanes tereljensis NBRC 105297.</title>
        <authorList>
            <person name="Komaki H."/>
            <person name="Tamura T."/>
        </authorList>
    </citation>
    <scope>NUCLEOTIDE SEQUENCE</scope>
    <source>
        <strain evidence="2">NBRC 105297</strain>
    </source>
</reference>
<feature type="transmembrane region" description="Helical" evidence="1">
    <location>
        <begin position="338"/>
        <end position="370"/>
    </location>
</feature>
<accession>A0A919NJN3</accession>
<keyword evidence="3" id="KW-1185">Reference proteome</keyword>
<keyword evidence="1" id="KW-0812">Transmembrane</keyword>
<keyword evidence="1" id="KW-1133">Transmembrane helix</keyword>
<evidence type="ECO:0000313" key="2">
    <source>
        <dbReference type="EMBL" id="GIF19718.1"/>
    </source>
</evidence>
<sequence>MDAASNSRELGQTLLSLRGQIERLAQGPAVGAAHQATRQVASVLEPVWSILEAGDAGSGIGHLRRLGTVAAHDDIEKLNDEVLAEAADAYGRLNLVAPPAGAVWRALSRPSVALVRSVGAQSRDITAATLEPTVRPAMPVRLLAGQNDASIVPALRVVLRRWCDLVRHTTGEQREVARLTLAAAMLARGAVLDGDTDTVAWFVERWLGLTPTGYRVDGTSAALLEGGWVRRRVDEEFSAVRDTVTKLRTESLDQHRLHRPVWHTQLRGRPIALLYDPIGSSAELIDTIGAADQALLEIETADVMRHIESLPSRTQQVFALLADDYRPREIAEELSLSAALVLGGMVLVIHLGGLPGAALMAGGGVAAAAVRRHPRRRRGS</sequence>
<organism evidence="2 3">
    <name type="scientific">Paractinoplanes tereljensis</name>
    <dbReference type="NCBI Taxonomy" id="571912"/>
    <lineage>
        <taxon>Bacteria</taxon>
        <taxon>Bacillati</taxon>
        <taxon>Actinomycetota</taxon>
        <taxon>Actinomycetes</taxon>
        <taxon>Micromonosporales</taxon>
        <taxon>Micromonosporaceae</taxon>
        <taxon>Paractinoplanes</taxon>
    </lineage>
</organism>
<dbReference type="AlphaFoldDB" id="A0A919NJN3"/>
<evidence type="ECO:0000313" key="3">
    <source>
        <dbReference type="Proteomes" id="UP000623608"/>
    </source>
</evidence>